<dbReference type="SUPFAM" id="SSF117281">
    <property type="entry name" value="Kelch motif"/>
    <property type="match status" value="2"/>
</dbReference>
<feature type="region of interest" description="Disordered" evidence="3">
    <location>
        <begin position="326"/>
        <end position="359"/>
    </location>
</feature>
<feature type="compositionally biased region" description="Polar residues" evidence="3">
    <location>
        <begin position="235"/>
        <end position="244"/>
    </location>
</feature>
<dbReference type="AlphaFoldDB" id="A0A5J4X0Z1"/>
<keyword evidence="2" id="KW-0677">Repeat</keyword>
<accession>A0A5J4X0Z1</accession>
<dbReference type="Gene3D" id="2.120.10.80">
    <property type="entry name" value="Kelch-type beta propeller"/>
    <property type="match status" value="2"/>
</dbReference>
<evidence type="ECO:0000313" key="4">
    <source>
        <dbReference type="EMBL" id="KAA6400723.1"/>
    </source>
</evidence>
<evidence type="ECO:0000256" key="1">
    <source>
        <dbReference type="ARBA" id="ARBA00022441"/>
    </source>
</evidence>
<reference evidence="4 5" key="1">
    <citation type="submission" date="2019-03" db="EMBL/GenBank/DDBJ databases">
        <title>Single cell metagenomics reveals metabolic interactions within the superorganism composed of flagellate Streblomastix strix and complex community of Bacteroidetes bacteria on its surface.</title>
        <authorList>
            <person name="Treitli S.C."/>
            <person name="Kolisko M."/>
            <person name="Husnik F."/>
            <person name="Keeling P."/>
            <person name="Hampl V."/>
        </authorList>
    </citation>
    <scope>NUCLEOTIDE SEQUENCE [LARGE SCALE GENOMIC DNA]</scope>
    <source>
        <strain evidence="4">ST1C</strain>
    </source>
</reference>
<dbReference type="InterPro" id="IPR015915">
    <property type="entry name" value="Kelch-typ_b-propeller"/>
</dbReference>
<proteinExistence type="predicted"/>
<feature type="region of interest" description="Disordered" evidence="3">
    <location>
        <begin position="235"/>
        <end position="278"/>
    </location>
</feature>
<dbReference type="InterPro" id="IPR006652">
    <property type="entry name" value="Kelch_1"/>
</dbReference>
<feature type="compositionally biased region" description="Basic and acidic residues" evidence="3">
    <location>
        <begin position="250"/>
        <end position="275"/>
    </location>
</feature>
<sequence>MADKNPAPRSQASQRTAPVNRWHRIKYVGEKPTPRVGQSAAQILNVAILFGGLSQRTRLNDLWMFNTSTAKWHRILPDSELPQPRSGHTSAIHGSEMLVFGGENGSGTLNDFWAFDLQSETWSPIIPSTQANPIPAPRCRHAAVSYGNKMIIYGGQDSPLPSEYYSDMHLWDTHTRTWSPILYHSQRVPCGRAGHTFTLVGSDIYLFGGFGSQRHLKDLWVFNAVTLQWREITPKVTQPTSDSNAGEGEETPKELKKDQHIQQRQQERQKQKQLKDQWPTARSAHSAFAISNSLFIFGGYAAGNSKDDVWEFDTISETWVRHAAGQNSLSSSGSGELNLQKRARSPNKKKGNSNIEYNR</sequence>
<organism evidence="4 5">
    <name type="scientific">Streblomastix strix</name>
    <dbReference type="NCBI Taxonomy" id="222440"/>
    <lineage>
        <taxon>Eukaryota</taxon>
        <taxon>Metamonada</taxon>
        <taxon>Preaxostyla</taxon>
        <taxon>Oxymonadida</taxon>
        <taxon>Streblomastigidae</taxon>
        <taxon>Streblomastix</taxon>
    </lineage>
</organism>
<evidence type="ECO:0000256" key="2">
    <source>
        <dbReference type="ARBA" id="ARBA00022737"/>
    </source>
</evidence>
<dbReference type="EMBL" id="SNRW01000513">
    <property type="protein sequence ID" value="KAA6400723.1"/>
    <property type="molecule type" value="Genomic_DNA"/>
</dbReference>
<evidence type="ECO:0000313" key="5">
    <source>
        <dbReference type="Proteomes" id="UP000324800"/>
    </source>
</evidence>
<dbReference type="OrthoDB" id="10251809at2759"/>
<feature type="compositionally biased region" description="Low complexity" evidence="3">
    <location>
        <begin position="326"/>
        <end position="340"/>
    </location>
</feature>
<dbReference type="PANTHER" id="PTHR46093">
    <property type="entry name" value="ACYL-COA-BINDING DOMAIN-CONTAINING PROTEIN 5"/>
    <property type="match status" value="1"/>
</dbReference>
<name>A0A5J4X0Z1_9EUKA</name>
<keyword evidence="1" id="KW-0880">Kelch repeat</keyword>
<dbReference type="PANTHER" id="PTHR46093:SF18">
    <property type="entry name" value="FIBRONECTIN TYPE-III DOMAIN-CONTAINING PROTEIN"/>
    <property type="match status" value="1"/>
</dbReference>
<protein>
    <submittedName>
        <fullName evidence="4">Putative kelch repeat protein</fullName>
    </submittedName>
</protein>
<dbReference type="Pfam" id="PF24681">
    <property type="entry name" value="Kelch_KLHDC2_KLHL20_DRC7"/>
    <property type="match status" value="1"/>
</dbReference>
<gene>
    <name evidence="4" type="ORF">EZS28_003753</name>
</gene>
<feature type="compositionally biased region" description="Basic residues" evidence="3">
    <location>
        <begin position="341"/>
        <end position="351"/>
    </location>
</feature>
<dbReference type="SMART" id="SM00612">
    <property type="entry name" value="Kelch"/>
    <property type="match status" value="4"/>
</dbReference>
<dbReference type="Pfam" id="PF01344">
    <property type="entry name" value="Kelch_1"/>
    <property type="match status" value="1"/>
</dbReference>
<comment type="caution">
    <text evidence="4">The sequence shown here is derived from an EMBL/GenBank/DDBJ whole genome shotgun (WGS) entry which is preliminary data.</text>
</comment>
<dbReference type="Proteomes" id="UP000324800">
    <property type="component" value="Unassembled WGS sequence"/>
</dbReference>
<evidence type="ECO:0000256" key="3">
    <source>
        <dbReference type="SAM" id="MobiDB-lite"/>
    </source>
</evidence>